<dbReference type="EMBL" id="BSYO01000037">
    <property type="protein sequence ID" value="GMH29953.1"/>
    <property type="molecule type" value="Genomic_DNA"/>
</dbReference>
<organism evidence="1 2">
    <name type="scientific">Nepenthes gracilis</name>
    <name type="common">Slender pitcher plant</name>
    <dbReference type="NCBI Taxonomy" id="150966"/>
    <lineage>
        <taxon>Eukaryota</taxon>
        <taxon>Viridiplantae</taxon>
        <taxon>Streptophyta</taxon>
        <taxon>Embryophyta</taxon>
        <taxon>Tracheophyta</taxon>
        <taxon>Spermatophyta</taxon>
        <taxon>Magnoliopsida</taxon>
        <taxon>eudicotyledons</taxon>
        <taxon>Gunneridae</taxon>
        <taxon>Pentapetalae</taxon>
        <taxon>Caryophyllales</taxon>
        <taxon>Nepenthaceae</taxon>
        <taxon>Nepenthes</taxon>
    </lineage>
</organism>
<proteinExistence type="predicted"/>
<name>A0AAD3Y5F8_NEPGR</name>
<comment type="caution">
    <text evidence="1">The sequence shown here is derived from an EMBL/GenBank/DDBJ whole genome shotgun (WGS) entry which is preliminary data.</text>
</comment>
<evidence type="ECO:0000313" key="2">
    <source>
        <dbReference type="Proteomes" id="UP001279734"/>
    </source>
</evidence>
<accession>A0AAD3Y5F8</accession>
<reference evidence="1" key="1">
    <citation type="submission" date="2023-05" db="EMBL/GenBank/DDBJ databases">
        <title>Nepenthes gracilis genome sequencing.</title>
        <authorList>
            <person name="Fukushima K."/>
        </authorList>
    </citation>
    <scope>NUCLEOTIDE SEQUENCE</scope>
    <source>
        <strain evidence="1">SING2019-196</strain>
    </source>
</reference>
<gene>
    <name evidence="1" type="ORF">Nepgr_031796</name>
</gene>
<sequence>MLINSGQHIHTTMKEGHWPKFQNANSTVKQKHTSINGQQQQILHHNHHKEFTPRWAKNTQKGIHTEAKDYKAVNTKNIFSSMAMKTAIHLANYTRDKIH</sequence>
<keyword evidence="2" id="KW-1185">Reference proteome</keyword>
<dbReference type="Proteomes" id="UP001279734">
    <property type="component" value="Unassembled WGS sequence"/>
</dbReference>
<evidence type="ECO:0000313" key="1">
    <source>
        <dbReference type="EMBL" id="GMH29953.1"/>
    </source>
</evidence>
<dbReference type="AlphaFoldDB" id="A0AAD3Y5F8"/>
<protein>
    <submittedName>
        <fullName evidence="1">Uncharacterized protein</fullName>
    </submittedName>
</protein>